<organism evidence="2 3">
    <name type="scientific">Pleurodeles waltl</name>
    <name type="common">Iberian ribbed newt</name>
    <dbReference type="NCBI Taxonomy" id="8319"/>
    <lineage>
        <taxon>Eukaryota</taxon>
        <taxon>Metazoa</taxon>
        <taxon>Chordata</taxon>
        <taxon>Craniata</taxon>
        <taxon>Vertebrata</taxon>
        <taxon>Euteleostomi</taxon>
        <taxon>Amphibia</taxon>
        <taxon>Batrachia</taxon>
        <taxon>Caudata</taxon>
        <taxon>Salamandroidea</taxon>
        <taxon>Salamandridae</taxon>
        <taxon>Pleurodelinae</taxon>
        <taxon>Pleurodeles</taxon>
    </lineage>
</organism>
<accession>A0AAV7RQL0</accession>
<name>A0AAV7RQL0_PLEWA</name>
<evidence type="ECO:0000313" key="3">
    <source>
        <dbReference type="Proteomes" id="UP001066276"/>
    </source>
</evidence>
<evidence type="ECO:0000313" key="2">
    <source>
        <dbReference type="EMBL" id="KAJ1154253.1"/>
    </source>
</evidence>
<proteinExistence type="predicted"/>
<evidence type="ECO:0000256" key="1">
    <source>
        <dbReference type="SAM" id="MobiDB-lite"/>
    </source>
</evidence>
<keyword evidence="3" id="KW-1185">Reference proteome</keyword>
<sequence>MPRSGCRRTRRARRKGETRASPVTCAPDLEQLMQERREAIQSAVAISTSPLASESDPELHNRQVTDLLLRTTCRN</sequence>
<dbReference type="EMBL" id="JANPWB010000009">
    <property type="protein sequence ID" value="KAJ1154253.1"/>
    <property type="molecule type" value="Genomic_DNA"/>
</dbReference>
<feature type="compositionally biased region" description="Basic residues" evidence="1">
    <location>
        <begin position="1"/>
        <end position="16"/>
    </location>
</feature>
<dbReference type="Proteomes" id="UP001066276">
    <property type="component" value="Chromosome 5"/>
</dbReference>
<dbReference type="AlphaFoldDB" id="A0AAV7RQL0"/>
<gene>
    <name evidence="2" type="ORF">NDU88_007007</name>
</gene>
<protein>
    <submittedName>
        <fullName evidence="2">Uncharacterized protein</fullName>
    </submittedName>
</protein>
<reference evidence="2" key="1">
    <citation type="journal article" date="2022" name="bioRxiv">
        <title>Sequencing and chromosome-scale assembly of the giantPleurodeles waltlgenome.</title>
        <authorList>
            <person name="Brown T."/>
            <person name="Elewa A."/>
            <person name="Iarovenko S."/>
            <person name="Subramanian E."/>
            <person name="Araus A.J."/>
            <person name="Petzold A."/>
            <person name="Susuki M."/>
            <person name="Suzuki K.-i.T."/>
            <person name="Hayashi T."/>
            <person name="Toyoda A."/>
            <person name="Oliveira C."/>
            <person name="Osipova E."/>
            <person name="Leigh N.D."/>
            <person name="Simon A."/>
            <person name="Yun M.H."/>
        </authorList>
    </citation>
    <scope>NUCLEOTIDE SEQUENCE</scope>
    <source>
        <strain evidence="2">20211129_DDA</strain>
        <tissue evidence="2">Liver</tissue>
    </source>
</reference>
<feature type="region of interest" description="Disordered" evidence="1">
    <location>
        <begin position="1"/>
        <end position="29"/>
    </location>
</feature>
<comment type="caution">
    <text evidence="2">The sequence shown here is derived from an EMBL/GenBank/DDBJ whole genome shotgun (WGS) entry which is preliminary data.</text>
</comment>